<dbReference type="InterPro" id="IPR027417">
    <property type="entry name" value="P-loop_NTPase"/>
</dbReference>
<organism evidence="5 6">
    <name type="scientific">Caerostris darwini</name>
    <dbReference type="NCBI Taxonomy" id="1538125"/>
    <lineage>
        <taxon>Eukaryota</taxon>
        <taxon>Metazoa</taxon>
        <taxon>Ecdysozoa</taxon>
        <taxon>Arthropoda</taxon>
        <taxon>Chelicerata</taxon>
        <taxon>Arachnida</taxon>
        <taxon>Araneae</taxon>
        <taxon>Araneomorphae</taxon>
        <taxon>Entelegynae</taxon>
        <taxon>Araneoidea</taxon>
        <taxon>Araneidae</taxon>
        <taxon>Caerostris</taxon>
    </lineage>
</organism>
<keyword evidence="2" id="KW-0547">Nucleotide-binding</keyword>
<dbReference type="InterPro" id="IPR031327">
    <property type="entry name" value="MCM"/>
</dbReference>
<sequence length="161" mass="18361">MITQWRRSSYLHHQQLSQLVVQSLSSFKKSKSKNLVIKCQKVTFLIPWLSIQMSQGLLADTFLEAHRIVKMNKTEDDELEDHELTQAEAEEFLNTYNYDIMASSQYTRGVGLTASVMKDPVTGEMTLEGGALVLADQGICCIDEFDKRMDSDRTAIFEVME</sequence>
<dbReference type="GO" id="GO:0000727">
    <property type="term" value="P:double-strand break repair via break-induced replication"/>
    <property type="evidence" value="ECO:0007669"/>
    <property type="project" value="TreeGrafter"/>
</dbReference>
<comment type="caution">
    <text evidence="5">The sequence shown here is derived from an EMBL/GenBank/DDBJ whole genome shotgun (WGS) entry which is preliminary data.</text>
</comment>
<reference evidence="5 6" key="1">
    <citation type="submission" date="2021-06" db="EMBL/GenBank/DDBJ databases">
        <title>Caerostris darwini draft genome.</title>
        <authorList>
            <person name="Kono N."/>
            <person name="Arakawa K."/>
        </authorList>
    </citation>
    <scope>NUCLEOTIDE SEQUENCE [LARGE SCALE GENOMIC DNA]</scope>
</reference>
<dbReference type="GO" id="GO:0005524">
    <property type="term" value="F:ATP binding"/>
    <property type="evidence" value="ECO:0007669"/>
    <property type="project" value="UniProtKB-KW"/>
</dbReference>
<evidence type="ECO:0000256" key="2">
    <source>
        <dbReference type="ARBA" id="ARBA00022741"/>
    </source>
</evidence>
<gene>
    <name evidence="5" type="primary">mcm7-b</name>
    <name evidence="5" type="ORF">CDAR_565112</name>
</gene>
<protein>
    <recommendedName>
        <fullName evidence="1">DNA helicase</fullName>
        <ecNumber evidence="1">3.6.4.12</ecNumber>
    </recommendedName>
</protein>
<keyword evidence="6" id="KW-1185">Reference proteome</keyword>
<dbReference type="PANTHER" id="PTHR11630:SF26">
    <property type="entry name" value="DNA REPLICATION LICENSING FACTOR MCM7"/>
    <property type="match status" value="1"/>
</dbReference>
<dbReference type="GO" id="GO:0017116">
    <property type="term" value="F:single-stranded DNA helicase activity"/>
    <property type="evidence" value="ECO:0007669"/>
    <property type="project" value="TreeGrafter"/>
</dbReference>
<dbReference type="Pfam" id="PF00493">
    <property type="entry name" value="MCM"/>
    <property type="match status" value="1"/>
</dbReference>
<evidence type="ECO:0000256" key="3">
    <source>
        <dbReference type="ARBA" id="ARBA00022840"/>
    </source>
</evidence>
<dbReference type="GO" id="GO:0006271">
    <property type="term" value="P:DNA strand elongation involved in DNA replication"/>
    <property type="evidence" value="ECO:0007669"/>
    <property type="project" value="TreeGrafter"/>
</dbReference>
<dbReference type="GO" id="GO:0006270">
    <property type="term" value="P:DNA replication initiation"/>
    <property type="evidence" value="ECO:0007669"/>
    <property type="project" value="TreeGrafter"/>
</dbReference>
<name>A0AAV4Q679_9ARAC</name>
<dbReference type="Gene3D" id="3.40.50.300">
    <property type="entry name" value="P-loop containing nucleotide triphosphate hydrolases"/>
    <property type="match status" value="1"/>
</dbReference>
<proteinExistence type="predicted"/>
<dbReference type="PRINTS" id="PR01657">
    <property type="entry name" value="MCMFAMILY"/>
</dbReference>
<accession>A0AAV4Q679</accession>
<keyword evidence="3" id="KW-0067">ATP-binding</keyword>
<dbReference type="EMBL" id="BPLQ01004012">
    <property type="protein sequence ID" value="GIY04965.1"/>
    <property type="molecule type" value="Genomic_DNA"/>
</dbReference>
<dbReference type="GO" id="GO:0042555">
    <property type="term" value="C:MCM complex"/>
    <property type="evidence" value="ECO:0007669"/>
    <property type="project" value="TreeGrafter"/>
</dbReference>
<feature type="domain" description="MCM C-terminal AAA(+) ATPase" evidence="4">
    <location>
        <begin position="100"/>
        <end position="161"/>
    </location>
</feature>
<dbReference type="PANTHER" id="PTHR11630">
    <property type="entry name" value="DNA REPLICATION LICENSING FACTOR MCM FAMILY MEMBER"/>
    <property type="match status" value="1"/>
</dbReference>
<dbReference type="PROSITE" id="PS50051">
    <property type="entry name" value="MCM_2"/>
    <property type="match status" value="1"/>
</dbReference>
<evidence type="ECO:0000313" key="5">
    <source>
        <dbReference type="EMBL" id="GIY04965.1"/>
    </source>
</evidence>
<evidence type="ECO:0000313" key="6">
    <source>
        <dbReference type="Proteomes" id="UP001054837"/>
    </source>
</evidence>
<evidence type="ECO:0000256" key="1">
    <source>
        <dbReference type="ARBA" id="ARBA00012551"/>
    </source>
</evidence>
<dbReference type="PROSITE" id="PS00847">
    <property type="entry name" value="MCM_1"/>
    <property type="match status" value="1"/>
</dbReference>
<dbReference type="EC" id="3.6.4.12" evidence="1"/>
<evidence type="ECO:0000259" key="4">
    <source>
        <dbReference type="PROSITE" id="PS50051"/>
    </source>
</evidence>
<dbReference type="AlphaFoldDB" id="A0AAV4Q679"/>
<dbReference type="Proteomes" id="UP001054837">
    <property type="component" value="Unassembled WGS sequence"/>
</dbReference>
<dbReference type="InterPro" id="IPR018525">
    <property type="entry name" value="MCM_CS"/>
</dbReference>
<dbReference type="GO" id="GO:0003697">
    <property type="term" value="F:single-stranded DNA binding"/>
    <property type="evidence" value="ECO:0007669"/>
    <property type="project" value="TreeGrafter"/>
</dbReference>
<dbReference type="InterPro" id="IPR001208">
    <property type="entry name" value="MCM_dom"/>
</dbReference>
<dbReference type="GO" id="GO:0005634">
    <property type="term" value="C:nucleus"/>
    <property type="evidence" value="ECO:0007669"/>
    <property type="project" value="TreeGrafter"/>
</dbReference>